<dbReference type="GO" id="GO:0003700">
    <property type="term" value="F:DNA-binding transcription factor activity"/>
    <property type="evidence" value="ECO:0007669"/>
    <property type="project" value="TreeGrafter"/>
</dbReference>
<evidence type="ECO:0000313" key="3">
    <source>
        <dbReference type="Proteomes" id="UP000251889"/>
    </source>
</evidence>
<organism evidence="2 3">
    <name type="scientific">Pseudochryseolinea flava</name>
    <dbReference type="NCBI Taxonomy" id="2059302"/>
    <lineage>
        <taxon>Bacteria</taxon>
        <taxon>Pseudomonadati</taxon>
        <taxon>Bacteroidota</taxon>
        <taxon>Cytophagia</taxon>
        <taxon>Cytophagales</taxon>
        <taxon>Fulvivirgaceae</taxon>
        <taxon>Pseudochryseolinea</taxon>
    </lineage>
</organism>
<dbReference type="PANTHER" id="PTHR24567:SF76">
    <property type="entry name" value="CYCLIC NUCLEOTIDE-BINDING DOMAIN PROTEIN"/>
    <property type="match status" value="1"/>
</dbReference>
<evidence type="ECO:0000313" key="2">
    <source>
        <dbReference type="EMBL" id="RAW02898.1"/>
    </source>
</evidence>
<accession>A0A364YAL5</accession>
<proteinExistence type="predicted"/>
<feature type="domain" description="Cyclic nucleotide-binding" evidence="1">
    <location>
        <begin position="37"/>
        <end position="133"/>
    </location>
</feature>
<dbReference type="PROSITE" id="PS50042">
    <property type="entry name" value="CNMP_BINDING_3"/>
    <property type="match status" value="1"/>
</dbReference>
<dbReference type="InterPro" id="IPR000595">
    <property type="entry name" value="cNMP-bd_dom"/>
</dbReference>
<protein>
    <submittedName>
        <fullName evidence="2">Crp/Fnr family transcriptional regulator</fullName>
    </submittedName>
</protein>
<dbReference type="GO" id="GO:0005829">
    <property type="term" value="C:cytosol"/>
    <property type="evidence" value="ECO:0007669"/>
    <property type="project" value="TreeGrafter"/>
</dbReference>
<dbReference type="InterPro" id="IPR050397">
    <property type="entry name" value="Env_Response_Regulators"/>
</dbReference>
<dbReference type="AlphaFoldDB" id="A0A364YAL5"/>
<keyword evidence="3" id="KW-1185">Reference proteome</keyword>
<dbReference type="InterPro" id="IPR018490">
    <property type="entry name" value="cNMP-bd_dom_sf"/>
</dbReference>
<dbReference type="OrthoDB" id="1933280at2"/>
<reference evidence="2 3" key="1">
    <citation type="submission" date="2018-06" db="EMBL/GenBank/DDBJ databases">
        <title>Chryseolinea flavus sp. nov., a member of the phylum Bacteroidetes isolated from soil.</title>
        <authorList>
            <person name="Li Y."/>
            <person name="Wang J."/>
        </authorList>
    </citation>
    <scope>NUCLEOTIDE SEQUENCE [LARGE SCALE GENOMIC DNA]</scope>
    <source>
        <strain evidence="2 3">SDU1-6</strain>
    </source>
</reference>
<name>A0A364YAL5_9BACT</name>
<sequence length="195" mass="23168">MFDLLIENIRRRDVKLTPRHIDTIKSLFVHKKLRKHQYILQEGEIATHDNFLIKGLAKMYRVDEKGQEHVLRFTPEEWWAGDLASFLSQQPTIYNVDCVEDTEVLRISAKDLEVLFNKIPEMNKYFRLLYQRSIISYSNRLTSNLSKSASERYSEFIQQYPLIEQRVPNHLIASYLGITPQSLSRIRRLQTKRKV</sequence>
<dbReference type="PANTHER" id="PTHR24567">
    <property type="entry name" value="CRP FAMILY TRANSCRIPTIONAL REGULATORY PROTEIN"/>
    <property type="match status" value="1"/>
</dbReference>
<dbReference type="SMART" id="SM00100">
    <property type="entry name" value="cNMP"/>
    <property type="match status" value="1"/>
</dbReference>
<dbReference type="Gene3D" id="2.60.120.10">
    <property type="entry name" value="Jelly Rolls"/>
    <property type="match status" value="1"/>
</dbReference>
<dbReference type="EMBL" id="QMFY01000001">
    <property type="protein sequence ID" value="RAW02898.1"/>
    <property type="molecule type" value="Genomic_DNA"/>
</dbReference>
<dbReference type="RefSeq" id="WP_112745113.1">
    <property type="nucleotide sequence ID" value="NZ_QMFY01000001.1"/>
</dbReference>
<dbReference type="Pfam" id="PF00027">
    <property type="entry name" value="cNMP_binding"/>
    <property type="match status" value="1"/>
</dbReference>
<dbReference type="InterPro" id="IPR014710">
    <property type="entry name" value="RmlC-like_jellyroll"/>
</dbReference>
<gene>
    <name evidence="2" type="ORF">DQQ10_01970</name>
</gene>
<dbReference type="Proteomes" id="UP000251889">
    <property type="component" value="Unassembled WGS sequence"/>
</dbReference>
<dbReference type="CDD" id="cd00038">
    <property type="entry name" value="CAP_ED"/>
    <property type="match status" value="1"/>
</dbReference>
<comment type="caution">
    <text evidence="2">The sequence shown here is derived from an EMBL/GenBank/DDBJ whole genome shotgun (WGS) entry which is preliminary data.</text>
</comment>
<evidence type="ECO:0000259" key="1">
    <source>
        <dbReference type="PROSITE" id="PS50042"/>
    </source>
</evidence>
<dbReference type="SUPFAM" id="SSF51206">
    <property type="entry name" value="cAMP-binding domain-like"/>
    <property type="match status" value="1"/>
</dbReference>